<keyword evidence="10" id="KW-0460">Magnesium</keyword>
<dbReference type="PRINTS" id="PR01243">
    <property type="entry name" value="NUCDPKINASE"/>
</dbReference>
<feature type="binding site" evidence="13">
    <location>
        <position position="99"/>
    </location>
    <ligand>
        <name>ATP</name>
        <dbReference type="ChEBI" id="CHEBI:30616"/>
    </ligand>
</feature>
<comment type="similarity">
    <text evidence="2 13 14">Belongs to the NDK family.</text>
</comment>
<comment type="caution">
    <text evidence="16">The sequence shown here is derived from an EMBL/GenBank/DDBJ whole genome shotgun (WGS) entry which is preliminary data.</text>
</comment>
<evidence type="ECO:0000313" key="16">
    <source>
        <dbReference type="EMBL" id="KAL0488838.1"/>
    </source>
</evidence>
<dbReference type="PANTHER" id="PTHR46161">
    <property type="entry name" value="NUCLEOSIDE DIPHOSPHATE KINASE"/>
    <property type="match status" value="1"/>
</dbReference>
<dbReference type="CDD" id="cd22983">
    <property type="entry name" value="DD_CrRSP23-like"/>
    <property type="match status" value="1"/>
</dbReference>
<dbReference type="InterPro" id="IPR023005">
    <property type="entry name" value="Nucleoside_diP_kinase_AS"/>
</dbReference>
<dbReference type="EMBL" id="JAOPGA020001480">
    <property type="protein sequence ID" value="KAL0488838.1"/>
    <property type="molecule type" value="Genomic_DNA"/>
</dbReference>
<evidence type="ECO:0000256" key="11">
    <source>
        <dbReference type="ARBA" id="ARBA00023080"/>
    </source>
</evidence>
<keyword evidence="9" id="KW-0067">ATP-binding</keyword>
<dbReference type="GO" id="GO:0046872">
    <property type="term" value="F:metal ion binding"/>
    <property type="evidence" value="ECO:0007669"/>
    <property type="project" value="UniProtKB-KW"/>
</dbReference>
<keyword evidence="5" id="KW-0479">Metal-binding</keyword>
<dbReference type="Proteomes" id="UP001431209">
    <property type="component" value="Unassembled WGS sequence"/>
</dbReference>
<evidence type="ECO:0000256" key="12">
    <source>
        <dbReference type="ARBA" id="ARBA00023273"/>
    </source>
</evidence>
<dbReference type="FunFam" id="3.30.70.141:FF:000010">
    <property type="entry name" value="Nucleoside diphosphate kinase 7"/>
    <property type="match status" value="1"/>
</dbReference>
<keyword evidence="7 16" id="KW-0418">Kinase</keyword>
<dbReference type="AlphaFoldDB" id="A0AAW2ZG85"/>
<dbReference type="InterPro" id="IPR001564">
    <property type="entry name" value="Nucleoside_diP_kinase"/>
</dbReference>
<comment type="subcellular location">
    <subcellularLocation>
        <location evidence="1">Cell projection</location>
        <location evidence="1">Cilium</location>
    </subcellularLocation>
</comment>
<feature type="binding site" evidence="13">
    <location>
        <position position="65"/>
    </location>
    <ligand>
        <name>ATP</name>
        <dbReference type="ChEBI" id="CHEBI:30616"/>
    </ligand>
</feature>
<keyword evidence="12" id="KW-0966">Cell projection</keyword>
<name>A0AAW2ZG85_9EUKA</name>
<dbReference type="Pfam" id="PF00334">
    <property type="entry name" value="NDK"/>
    <property type="match status" value="1"/>
</dbReference>
<dbReference type="GO" id="GO:0005524">
    <property type="term" value="F:ATP binding"/>
    <property type="evidence" value="ECO:0007669"/>
    <property type="project" value="UniProtKB-KW"/>
</dbReference>
<dbReference type="GO" id="GO:0006241">
    <property type="term" value="P:CTP biosynthetic process"/>
    <property type="evidence" value="ECO:0007669"/>
    <property type="project" value="InterPro"/>
</dbReference>
<evidence type="ECO:0000256" key="9">
    <source>
        <dbReference type="ARBA" id="ARBA00022840"/>
    </source>
</evidence>
<feature type="binding site" evidence="13">
    <location>
        <position position="93"/>
    </location>
    <ligand>
        <name>ATP</name>
        <dbReference type="ChEBI" id="CHEBI:30616"/>
    </ligand>
</feature>
<dbReference type="GO" id="GO:0016787">
    <property type="term" value="F:hydrolase activity"/>
    <property type="evidence" value="ECO:0007669"/>
    <property type="project" value="UniProtKB-KW"/>
</dbReference>
<dbReference type="GO" id="GO:0006228">
    <property type="term" value="P:UTP biosynthetic process"/>
    <property type="evidence" value="ECO:0007669"/>
    <property type="project" value="InterPro"/>
</dbReference>
<keyword evidence="11" id="KW-0546">Nucleotide metabolism</keyword>
<accession>A0AAW2ZG85</accession>
<evidence type="ECO:0000256" key="2">
    <source>
        <dbReference type="ARBA" id="ARBA00008142"/>
    </source>
</evidence>
<dbReference type="GO" id="GO:0004550">
    <property type="term" value="F:nucleoside diphosphate kinase activity"/>
    <property type="evidence" value="ECO:0007669"/>
    <property type="project" value="InterPro"/>
</dbReference>
<dbReference type="Gene3D" id="3.30.70.141">
    <property type="entry name" value="Nucleoside diphosphate kinase-like domain"/>
    <property type="match status" value="1"/>
</dbReference>
<evidence type="ECO:0000256" key="5">
    <source>
        <dbReference type="ARBA" id="ARBA00022723"/>
    </source>
</evidence>
<dbReference type="GO" id="GO:0006183">
    <property type="term" value="P:GTP biosynthetic process"/>
    <property type="evidence" value="ECO:0007669"/>
    <property type="project" value="InterPro"/>
</dbReference>
<evidence type="ECO:0000256" key="14">
    <source>
        <dbReference type="RuleBase" id="RU004011"/>
    </source>
</evidence>
<evidence type="ECO:0000256" key="1">
    <source>
        <dbReference type="ARBA" id="ARBA00004138"/>
    </source>
</evidence>
<organism evidence="16 17">
    <name type="scientific">Acrasis kona</name>
    <dbReference type="NCBI Taxonomy" id="1008807"/>
    <lineage>
        <taxon>Eukaryota</taxon>
        <taxon>Discoba</taxon>
        <taxon>Heterolobosea</taxon>
        <taxon>Tetramitia</taxon>
        <taxon>Eutetramitia</taxon>
        <taxon>Acrasidae</taxon>
        <taxon>Acrasis</taxon>
    </lineage>
</organism>
<protein>
    <submittedName>
        <fullName evidence="16">Nucleoside diphosphate kinase</fullName>
    </submittedName>
</protein>
<evidence type="ECO:0000256" key="13">
    <source>
        <dbReference type="PROSITE-ProRule" id="PRU00706"/>
    </source>
</evidence>
<reference evidence="16 17" key="1">
    <citation type="submission" date="2024-03" db="EMBL/GenBank/DDBJ databases">
        <title>The Acrasis kona genome and developmental transcriptomes reveal deep origins of eukaryotic multicellular pathways.</title>
        <authorList>
            <person name="Sheikh S."/>
            <person name="Fu C.-J."/>
            <person name="Brown M.W."/>
            <person name="Baldauf S.L."/>
        </authorList>
    </citation>
    <scope>NUCLEOTIDE SEQUENCE [LARGE SCALE GENOMIC DNA]</scope>
    <source>
        <strain evidence="16 17">ATCC MYA-3509</strain>
    </source>
</reference>
<feature type="binding site" evidence="13">
    <location>
        <position position="123"/>
    </location>
    <ligand>
        <name>ATP</name>
        <dbReference type="ChEBI" id="CHEBI:30616"/>
    </ligand>
</feature>
<dbReference type="PROSITE" id="PS00469">
    <property type="entry name" value="NDPK"/>
    <property type="match status" value="1"/>
</dbReference>
<keyword evidence="17" id="KW-1185">Reference proteome</keyword>
<keyword evidence="8" id="KW-0378">Hydrolase</keyword>
<sequence>MSVEFDTTRDIQKTFGIIKPDASHKKEDIFERIIDEGFTIIRHETMQLSRERAGEFYKEHEGKSFYEKLIEYMTSGPIVVMALCKHDAVKEWRKLMGPTNVDDARKNHPTSLRAIYGKNMTNNAVHGSDSLTSARRELKFFFPKLSVEPSLSNQESKEYIQQELNAVLIQGLTKLAKEKPQEPLKWLAYWLLENNPNKPSVESTSEIVEPEE</sequence>
<dbReference type="InterPro" id="IPR007858">
    <property type="entry name" value="Dpy-30_motif"/>
</dbReference>
<evidence type="ECO:0000313" key="17">
    <source>
        <dbReference type="Proteomes" id="UP001431209"/>
    </source>
</evidence>
<evidence type="ECO:0000256" key="4">
    <source>
        <dbReference type="ARBA" id="ARBA00022679"/>
    </source>
</evidence>
<dbReference type="GO" id="GO:0005929">
    <property type="term" value="C:cilium"/>
    <property type="evidence" value="ECO:0007669"/>
    <property type="project" value="UniProtKB-SubCell"/>
</dbReference>
<dbReference type="SMART" id="SM00562">
    <property type="entry name" value="NDK"/>
    <property type="match status" value="1"/>
</dbReference>
<dbReference type="Gene3D" id="1.20.890.10">
    <property type="entry name" value="cAMP-dependent protein kinase regulatory subunit, dimerization-anchoring domain"/>
    <property type="match status" value="1"/>
</dbReference>
<feature type="domain" description="Nucleoside diphosphate kinase-like" evidence="15">
    <location>
        <begin position="11"/>
        <end position="149"/>
    </location>
</feature>
<dbReference type="SUPFAM" id="SSF54919">
    <property type="entry name" value="Nucleoside diphosphate kinase, NDK"/>
    <property type="match status" value="1"/>
</dbReference>
<keyword evidence="6" id="KW-0547">Nucleotide-binding</keyword>
<evidence type="ECO:0000259" key="15">
    <source>
        <dbReference type="SMART" id="SM00562"/>
    </source>
</evidence>
<feature type="binding site" evidence="13">
    <location>
        <position position="19"/>
    </location>
    <ligand>
        <name>ATP</name>
        <dbReference type="ChEBI" id="CHEBI:30616"/>
    </ligand>
</feature>
<evidence type="ECO:0000256" key="6">
    <source>
        <dbReference type="ARBA" id="ARBA00022741"/>
    </source>
</evidence>
<keyword evidence="3" id="KW-0963">Cytoplasm</keyword>
<evidence type="ECO:0000256" key="7">
    <source>
        <dbReference type="ARBA" id="ARBA00022777"/>
    </source>
</evidence>
<evidence type="ECO:0000256" key="10">
    <source>
        <dbReference type="ARBA" id="ARBA00022842"/>
    </source>
</evidence>
<gene>
    <name evidence="16" type="ORF">AKO1_013104</name>
</gene>
<dbReference type="PROSITE" id="PS51374">
    <property type="entry name" value="NDPK_LIKE"/>
    <property type="match status" value="1"/>
</dbReference>
<evidence type="ECO:0000256" key="8">
    <source>
        <dbReference type="ARBA" id="ARBA00022801"/>
    </source>
</evidence>
<dbReference type="InterPro" id="IPR036850">
    <property type="entry name" value="NDK-like_dom_sf"/>
</dbReference>
<feature type="active site" description="Pros-phosphohistidine intermediate" evidence="13">
    <location>
        <position position="126"/>
    </location>
</feature>
<dbReference type="PANTHER" id="PTHR46161:SF3">
    <property type="entry name" value="NUCLEOSIDE DIPHOSPHATE KINASE DDB_G0292928-RELATED"/>
    <property type="match status" value="1"/>
</dbReference>
<dbReference type="InterPro" id="IPR034907">
    <property type="entry name" value="NDK-like_dom"/>
</dbReference>
<feature type="binding site" evidence="13">
    <location>
        <position position="113"/>
    </location>
    <ligand>
        <name>ATP</name>
        <dbReference type="ChEBI" id="CHEBI:30616"/>
    </ligand>
</feature>
<evidence type="ECO:0000256" key="3">
    <source>
        <dbReference type="ARBA" id="ARBA00022490"/>
    </source>
</evidence>
<dbReference type="Pfam" id="PF05186">
    <property type="entry name" value="Dpy-30"/>
    <property type="match status" value="1"/>
</dbReference>
<keyword evidence="4" id="KW-0808">Transferase</keyword>
<proteinExistence type="inferred from homology"/>